<evidence type="ECO:0000256" key="9">
    <source>
        <dbReference type="RuleBase" id="RU000488"/>
    </source>
</evidence>
<dbReference type="InterPro" id="IPR023395">
    <property type="entry name" value="MCP_dom_sf"/>
</dbReference>
<dbReference type="GO" id="GO:0048250">
    <property type="term" value="P:iron import into the mitochondrion"/>
    <property type="evidence" value="ECO:0007669"/>
    <property type="project" value="TreeGrafter"/>
</dbReference>
<keyword evidence="7 8" id="KW-0472">Membrane</keyword>
<dbReference type="PANTHER" id="PTHR45758">
    <property type="entry name" value="MITOFERRIN-1-RELATED"/>
    <property type="match status" value="1"/>
</dbReference>
<evidence type="ECO:0000256" key="5">
    <source>
        <dbReference type="ARBA" id="ARBA00022989"/>
    </source>
</evidence>
<dbReference type="Gene3D" id="1.50.40.10">
    <property type="entry name" value="Mitochondrial carrier domain"/>
    <property type="match status" value="1"/>
</dbReference>
<keyword evidence="11" id="KW-1185">Reference proteome</keyword>
<dbReference type="Pfam" id="PF00153">
    <property type="entry name" value="Mito_carr"/>
    <property type="match status" value="1"/>
</dbReference>
<comment type="similarity">
    <text evidence="2 9">Belongs to the mitochondrial carrier (TC 2.A.29) family.</text>
</comment>
<dbReference type="OrthoDB" id="43906at2759"/>
<evidence type="ECO:0000313" key="10">
    <source>
        <dbReference type="EMBL" id="SAL96682.1"/>
    </source>
</evidence>
<dbReference type="EMBL" id="LT551165">
    <property type="protein sequence ID" value="SAL96682.1"/>
    <property type="molecule type" value="Genomic_DNA"/>
</dbReference>
<keyword evidence="6" id="KW-0496">Mitochondrion</keyword>
<evidence type="ECO:0000256" key="1">
    <source>
        <dbReference type="ARBA" id="ARBA00004225"/>
    </source>
</evidence>
<evidence type="ECO:0008006" key="12">
    <source>
        <dbReference type="Google" id="ProtNLM"/>
    </source>
</evidence>
<proteinExistence type="inferred from homology"/>
<evidence type="ECO:0000256" key="8">
    <source>
        <dbReference type="PROSITE-ProRule" id="PRU00282"/>
    </source>
</evidence>
<dbReference type="SUPFAM" id="SSF103506">
    <property type="entry name" value="Mitochondrial carrier"/>
    <property type="match status" value="1"/>
</dbReference>
<comment type="subcellular location">
    <subcellularLocation>
        <location evidence="1">Mitochondrion membrane</location>
        <topology evidence="1">Multi-pass membrane protein</topology>
    </subcellularLocation>
</comment>
<reference evidence="10" key="1">
    <citation type="submission" date="2016-04" db="EMBL/GenBank/DDBJ databases">
        <authorList>
            <person name="Evans L.H."/>
            <person name="Alamgir A."/>
            <person name="Owens N."/>
            <person name="Weber N.D."/>
            <person name="Virtaneva K."/>
            <person name="Barbian K."/>
            <person name="Babar A."/>
            <person name="Rosenke K."/>
        </authorList>
    </citation>
    <scope>NUCLEOTIDE SEQUENCE [LARGE SCALE GENOMIC DNA]</scope>
    <source>
        <strain evidence="10">CBS 101.48</strain>
    </source>
</reference>
<dbReference type="Proteomes" id="UP000078561">
    <property type="component" value="Unassembled WGS sequence"/>
</dbReference>
<keyword evidence="3 9" id="KW-0813">Transport</keyword>
<protein>
    <recommendedName>
        <fullName evidence="12">Mitochondrial carrier protein</fullName>
    </recommendedName>
</protein>
<name>A0A163J201_ABSGL</name>
<dbReference type="STRING" id="4829.A0A163J201"/>
<feature type="repeat" description="Solcar" evidence="8">
    <location>
        <begin position="19"/>
        <end position="105"/>
    </location>
</feature>
<keyword evidence="4 8" id="KW-0812">Transmembrane</keyword>
<accession>A0A163J201</accession>
<dbReference type="GO" id="GO:0015093">
    <property type="term" value="F:ferrous iron transmembrane transporter activity"/>
    <property type="evidence" value="ECO:0007669"/>
    <property type="project" value="TreeGrafter"/>
</dbReference>
<keyword evidence="5" id="KW-1133">Transmembrane helix</keyword>
<dbReference type="AlphaFoldDB" id="A0A163J201"/>
<gene>
    <name evidence="10" type="primary">ABSGL_02098.1 scaffold 2596</name>
</gene>
<evidence type="ECO:0000256" key="2">
    <source>
        <dbReference type="ARBA" id="ARBA00006375"/>
    </source>
</evidence>
<evidence type="ECO:0000256" key="6">
    <source>
        <dbReference type="ARBA" id="ARBA00023128"/>
    </source>
</evidence>
<evidence type="ECO:0000313" key="11">
    <source>
        <dbReference type="Proteomes" id="UP000078561"/>
    </source>
</evidence>
<evidence type="ECO:0000256" key="4">
    <source>
        <dbReference type="ARBA" id="ARBA00022692"/>
    </source>
</evidence>
<dbReference type="PROSITE" id="PS50920">
    <property type="entry name" value="SOLCAR"/>
    <property type="match status" value="1"/>
</dbReference>
<dbReference type="InterPro" id="IPR018108">
    <property type="entry name" value="MCP_transmembrane"/>
</dbReference>
<dbReference type="InParanoid" id="A0A163J201"/>
<dbReference type="PANTHER" id="PTHR45758:SF4">
    <property type="entry name" value="MITOFERRIN-1"/>
    <property type="match status" value="1"/>
</dbReference>
<dbReference type="GO" id="GO:0031966">
    <property type="term" value="C:mitochondrial membrane"/>
    <property type="evidence" value="ECO:0007669"/>
    <property type="project" value="UniProtKB-SubCell"/>
</dbReference>
<sequence length="176" mass="18987">MTEVGEEFEYDYESLGANSTASQNAIAGALAGIGEHCLMYPVDSIKTRMQVSQTVNSMAAATSTTTSGNWLQSHRQLWRGVYSVVMGAGPAHALHFATYEFCKVHFYGFLQQGTWTRDENLQQLLATSSAGACATLAHDVMMTPFDGKLWAGCHQTTDATEGFDLSVGQGMCKIGV</sequence>
<dbReference type="OMA" id="YHIAMKE"/>
<organism evidence="10">
    <name type="scientific">Absidia glauca</name>
    <name type="common">Pin mould</name>
    <dbReference type="NCBI Taxonomy" id="4829"/>
    <lineage>
        <taxon>Eukaryota</taxon>
        <taxon>Fungi</taxon>
        <taxon>Fungi incertae sedis</taxon>
        <taxon>Mucoromycota</taxon>
        <taxon>Mucoromycotina</taxon>
        <taxon>Mucoromycetes</taxon>
        <taxon>Mucorales</taxon>
        <taxon>Cunninghamellaceae</taxon>
        <taxon>Absidia</taxon>
    </lineage>
</organism>
<evidence type="ECO:0000256" key="3">
    <source>
        <dbReference type="ARBA" id="ARBA00022448"/>
    </source>
</evidence>
<evidence type="ECO:0000256" key="7">
    <source>
        <dbReference type="ARBA" id="ARBA00023136"/>
    </source>
</evidence>